<name>A0A418QX50_9BACT</name>
<keyword evidence="2" id="KW-0288">FMN</keyword>
<keyword evidence="6" id="KW-1185">Reference proteome</keyword>
<dbReference type="CDD" id="cd02144">
    <property type="entry name" value="iodotyrosine_dehalogenase"/>
    <property type="match status" value="1"/>
</dbReference>
<dbReference type="AlphaFoldDB" id="A0A418QX50"/>
<dbReference type="Pfam" id="PF00881">
    <property type="entry name" value="Nitroreductase"/>
    <property type="match status" value="1"/>
</dbReference>
<evidence type="ECO:0000256" key="3">
    <source>
        <dbReference type="ARBA" id="ARBA00023002"/>
    </source>
</evidence>
<dbReference type="PANTHER" id="PTHR23026">
    <property type="entry name" value="NADPH NITROREDUCTASE"/>
    <property type="match status" value="1"/>
</dbReference>
<protein>
    <submittedName>
        <fullName evidence="5">Nitroreductase family protein</fullName>
    </submittedName>
</protein>
<evidence type="ECO:0000313" key="5">
    <source>
        <dbReference type="EMBL" id="RIY09731.1"/>
    </source>
</evidence>
<dbReference type="OrthoDB" id="9809288at2"/>
<dbReference type="EMBL" id="QYCN01000015">
    <property type="protein sequence ID" value="RIY09731.1"/>
    <property type="molecule type" value="Genomic_DNA"/>
</dbReference>
<evidence type="ECO:0000256" key="2">
    <source>
        <dbReference type="ARBA" id="ARBA00022643"/>
    </source>
</evidence>
<dbReference type="InterPro" id="IPR000415">
    <property type="entry name" value="Nitroreductase-like"/>
</dbReference>
<sequence>MPSESSATPSYRFQPYQRPNVSETELLHRSEAYYQHLDQRRSVRDFSDRPVPRAVIENLLRAAGTAPSGAHKQPWTFCVIQDPALKHQIRVAAEQEEAESYGHRMPPEWLEDLAPLGTDWRKPFLEIAPWLIVVFRRIYEPRPDGSQRNNYYVNESVGLAAGFLLTAIHEAGLVALTHTPSPMNFLTKLLDRPKNERPFLLIPVGYPAPDARVPDIKRKQLEDISAWY</sequence>
<evidence type="ECO:0000259" key="4">
    <source>
        <dbReference type="Pfam" id="PF00881"/>
    </source>
</evidence>
<dbReference type="Gene3D" id="3.40.109.10">
    <property type="entry name" value="NADH Oxidase"/>
    <property type="match status" value="1"/>
</dbReference>
<reference evidence="5 6" key="2">
    <citation type="submission" date="2019-01" db="EMBL/GenBank/DDBJ databases">
        <title>Hymenobacter humicola sp. nov., isolated from soils in Antarctica.</title>
        <authorList>
            <person name="Sedlacek I."/>
            <person name="Holochova P."/>
            <person name="Kralova S."/>
            <person name="Pantucek R."/>
            <person name="Stankova E."/>
            <person name="Vrbovska V."/>
            <person name="Kristofova L."/>
            <person name="Svec P."/>
            <person name="Busse H.-J."/>
        </authorList>
    </citation>
    <scope>NUCLEOTIDE SEQUENCE [LARGE SCALE GENOMIC DNA]</scope>
    <source>
        <strain evidence="5 6">CCM 8852</strain>
    </source>
</reference>
<gene>
    <name evidence="5" type="ORF">D0T11_11145</name>
</gene>
<organism evidence="5 6">
    <name type="scientific">Hymenobacter rubripertinctus</name>
    <dbReference type="NCBI Taxonomy" id="2029981"/>
    <lineage>
        <taxon>Bacteria</taxon>
        <taxon>Pseudomonadati</taxon>
        <taxon>Bacteroidota</taxon>
        <taxon>Cytophagia</taxon>
        <taxon>Cytophagales</taxon>
        <taxon>Hymenobacteraceae</taxon>
        <taxon>Hymenobacter</taxon>
    </lineage>
</organism>
<proteinExistence type="predicted"/>
<accession>A0A418QX50</accession>
<dbReference type="Proteomes" id="UP000284250">
    <property type="component" value="Unassembled WGS sequence"/>
</dbReference>
<feature type="domain" description="Nitroreductase" evidence="4">
    <location>
        <begin position="38"/>
        <end position="206"/>
    </location>
</feature>
<evidence type="ECO:0000313" key="6">
    <source>
        <dbReference type="Proteomes" id="UP000284250"/>
    </source>
</evidence>
<dbReference type="RefSeq" id="WP_119655875.1">
    <property type="nucleotide sequence ID" value="NZ_JBHUOI010000010.1"/>
</dbReference>
<dbReference type="SUPFAM" id="SSF55469">
    <property type="entry name" value="FMN-dependent nitroreductase-like"/>
    <property type="match status" value="1"/>
</dbReference>
<dbReference type="PANTHER" id="PTHR23026:SF90">
    <property type="entry name" value="IODOTYROSINE DEIODINASE 1"/>
    <property type="match status" value="1"/>
</dbReference>
<keyword evidence="1" id="KW-0285">Flavoprotein</keyword>
<dbReference type="InterPro" id="IPR050627">
    <property type="entry name" value="Nitroreductase/BluB"/>
</dbReference>
<keyword evidence="3" id="KW-0560">Oxidoreductase</keyword>
<evidence type="ECO:0000256" key="1">
    <source>
        <dbReference type="ARBA" id="ARBA00022630"/>
    </source>
</evidence>
<reference evidence="5 6" key="1">
    <citation type="submission" date="2018-09" db="EMBL/GenBank/DDBJ databases">
        <authorList>
            <person name="Zeman M."/>
            <person name="Pardy F."/>
        </authorList>
    </citation>
    <scope>NUCLEOTIDE SEQUENCE [LARGE SCALE GENOMIC DNA]</scope>
    <source>
        <strain evidence="5 6">CCM 8852</strain>
    </source>
</reference>
<comment type="caution">
    <text evidence="5">The sequence shown here is derived from an EMBL/GenBank/DDBJ whole genome shotgun (WGS) entry which is preliminary data.</text>
</comment>
<dbReference type="GO" id="GO:0016491">
    <property type="term" value="F:oxidoreductase activity"/>
    <property type="evidence" value="ECO:0007669"/>
    <property type="project" value="UniProtKB-KW"/>
</dbReference>
<dbReference type="InterPro" id="IPR029479">
    <property type="entry name" value="Nitroreductase"/>
</dbReference>